<feature type="compositionally biased region" description="Basic residues" evidence="1">
    <location>
        <begin position="24"/>
        <end position="34"/>
    </location>
</feature>
<feature type="compositionally biased region" description="Basic and acidic residues" evidence="1">
    <location>
        <begin position="84"/>
        <end position="96"/>
    </location>
</feature>
<evidence type="ECO:0000313" key="2">
    <source>
        <dbReference type="EMBL" id="KAL2745013.1"/>
    </source>
</evidence>
<feature type="region of interest" description="Disordered" evidence="1">
    <location>
        <begin position="24"/>
        <end position="55"/>
    </location>
</feature>
<dbReference type="EMBL" id="JAYRBN010000050">
    <property type="protein sequence ID" value="KAL2745013.1"/>
    <property type="molecule type" value="Genomic_DNA"/>
</dbReference>
<name>A0ABD2CIT6_VESMC</name>
<sequence>MHASSLWFGTRARLQPRLRLRVRVRRRQRRRQRERRALGKQRTLAAVPPSSARPPSLAFSFFSSTPRFSPDAITLNLDHVKESRRKLEDKGAEDRNGTSSRDNGSLGVEHTLSKGADSREGARQEFFRGWLSIDPGLSTIDPFTLVLHYRRTDFGGSGARGRGGKPRTLRDVPIALCEESDVLCAPIRKLVNLTE</sequence>
<keyword evidence="3" id="KW-1185">Reference proteome</keyword>
<comment type="caution">
    <text evidence="2">The sequence shown here is derived from an EMBL/GenBank/DDBJ whole genome shotgun (WGS) entry which is preliminary data.</text>
</comment>
<evidence type="ECO:0000313" key="3">
    <source>
        <dbReference type="Proteomes" id="UP001607303"/>
    </source>
</evidence>
<protein>
    <submittedName>
        <fullName evidence="2">Uncharacterized protein</fullName>
    </submittedName>
</protein>
<evidence type="ECO:0000256" key="1">
    <source>
        <dbReference type="SAM" id="MobiDB-lite"/>
    </source>
</evidence>
<feature type="region of interest" description="Disordered" evidence="1">
    <location>
        <begin position="84"/>
        <end position="120"/>
    </location>
</feature>
<gene>
    <name evidence="2" type="ORF">V1477_007555</name>
</gene>
<accession>A0ABD2CIT6</accession>
<dbReference type="Proteomes" id="UP001607303">
    <property type="component" value="Unassembled WGS sequence"/>
</dbReference>
<reference evidence="2 3" key="1">
    <citation type="journal article" date="2024" name="Ann. Entomol. Soc. Am.">
        <title>Genomic analyses of the southern and eastern yellowjacket wasps (Hymenoptera: Vespidae) reveal evolutionary signatures of social life.</title>
        <authorList>
            <person name="Catto M.A."/>
            <person name="Caine P.B."/>
            <person name="Orr S.E."/>
            <person name="Hunt B.G."/>
            <person name="Goodisman M.A.D."/>
        </authorList>
    </citation>
    <scope>NUCLEOTIDE SEQUENCE [LARGE SCALE GENOMIC DNA]</scope>
    <source>
        <strain evidence="2">232</strain>
        <tissue evidence="2">Head and thorax</tissue>
    </source>
</reference>
<proteinExistence type="predicted"/>
<organism evidence="2 3">
    <name type="scientific">Vespula maculifrons</name>
    <name type="common">Eastern yellow jacket</name>
    <name type="synonym">Wasp</name>
    <dbReference type="NCBI Taxonomy" id="7453"/>
    <lineage>
        <taxon>Eukaryota</taxon>
        <taxon>Metazoa</taxon>
        <taxon>Ecdysozoa</taxon>
        <taxon>Arthropoda</taxon>
        <taxon>Hexapoda</taxon>
        <taxon>Insecta</taxon>
        <taxon>Pterygota</taxon>
        <taxon>Neoptera</taxon>
        <taxon>Endopterygota</taxon>
        <taxon>Hymenoptera</taxon>
        <taxon>Apocrita</taxon>
        <taxon>Aculeata</taxon>
        <taxon>Vespoidea</taxon>
        <taxon>Vespidae</taxon>
        <taxon>Vespinae</taxon>
        <taxon>Vespula</taxon>
    </lineage>
</organism>
<feature type="compositionally biased region" description="Low complexity" evidence="1">
    <location>
        <begin position="40"/>
        <end position="55"/>
    </location>
</feature>
<dbReference type="AlphaFoldDB" id="A0ABD2CIT6"/>